<sequence>MASHGQMDTSSSSPHIFLSVVSFLPPASDQGGAIYLAESGAAASASGDYLNSVKAGVLRQ</sequence>
<dbReference type="EnsemblPlants" id="LPERR05G03050.7">
    <property type="protein sequence ID" value="LPERR05G03050.7"/>
    <property type="gene ID" value="LPERR05G03050"/>
</dbReference>
<dbReference type="HOGENOM" id="CLU_2945021_0_0_1"/>
<evidence type="ECO:0000313" key="1">
    <source>
        <dbReference type="EnsemblPlants" id="LPERR05G03050.7"/>
    </source>
</evidence>
<evidence type="ECO:0000313" key="2">
    <source>
        <dbReference type="Proteomes" id="UP000032180"/>
    </source>
</evidence>
<name>A0A0D9WCT9_9ORYZ</name>
<dbReference type="Gramene" id="LPERR05G03050.7">
    <property type="protein sequence ID" value="LPERR05G03050.7"/>
    <property type="gene ID" value="LPERR05G03050"/>
</dbReference>
<accession>A0A0D9WCT9</accession>
<reference evidence="1" key="3">
    <citation type="submission" date="2015-04" db="UniProtKB">
        <authorList>
            <consortium name="EnsemblPlants"/>
        </authorList>
    </citation>
    <scope>IDENTIFICATION</scope>
</reference>
<proteinExistence type="predicted"/>
<reference evidence="2" key="2">
    <citation type="submission" date="2013-12" db="EMBL/GenBank/DDBJ databases">
        <authorList>
            <person name="Yu Y."/>
            <person name="Lee S."/>
            <person name="de Baynast K."/>
            <person name="Wissotski M."/>
            <person name="Liu L."/>
            <person name="Talag J."/>
            <person name="Goicoechea J."/>
            <person name="Angelova A."/>
            <person name="Jetty R."/>
            <person name="Kudrna D."/>
            <person name="Golser W."/>
            <person name="Rivera L."/>
            <person name="Zhang J."/>
            <person name="Wing R."/>
        </authorList>
    </citation>
    <scope>NUCLEOTIDE SEQUENCE</scope>
</reference>
<dbReference type="Proteomes" id="UP000032180">
    <property type="component" value="Chromosome 5"/>
</dbReference>
<keyword evidence="2" id="KW-1185">Reference proteome</keyword>
<dbReference type="AlphaFoldDB" id="A0A0D9WCT9"/>
<reference evidence="1 2" key="1">
    <citation type="submission" date="2012-08" db="EMBL/GenBank/DDBJ databases">
        <title>Oryza genome evolution.</title>
        <authorList>
            <person name="Wing R.A."/>
        </authorList>
    </citation>
    <scope>NUCLEOTIDE SEQUENCE</scope>
</reference>
<organism evidence="1 2">
    <name type="scientific">Leersia perrieri</name>
    <dbReference type="NCBI Taxonomy" id="77586"/>
    <lineage>
        <taxon>Eukaryota</taxon>
        <taxon>Viridiplantae</taxon>
        <taxon>Streptophyta</taxon>
        <taxon>Embryophyta</taxon>
        <taxon>Tracheophyta</taxon>
        <taxon>Spermatophyta</taxon>
        <taxon>Magnoliopsida</taxon>
        <taxon>Liliopsida</taxon>
        <taxon>Poales</taxon>
        <taxon>Poaceae</taxon>
        <taxon>BOP clade</taxon>
        <taxon>Oryzoideae</taxon>
        <taxon>Oryzeae</taxon>
        <taxon>Oryzinae</taxon>
        <taxon>Leersia</taxon>
    </lineage>
</organism>
<protein>
    <submittedName>
        <fullName evidence="1">Uncharacterized protein</fullName>
    </submittedName>
</protein>